<keyword evidence="7 13" id="KW-1133">Transmembrane helix</keyword>
<keyword evidence="16" id="KW-1185">Reference proteome</keyword>
<dbReference type="FunFam" id="1.10.1220.70:FF:000001">
    <property type="entry name" value="Olfactory receptor"/>
    <property type="match status" value="1"/>
</dbReference>
<organism evidence="15 16">
    <name type="scientific">Eleutherodactylus coqui</name>
    <name type="common">Puerto Rican coqui</name>
    <dbReference type="NCBI Taxonomy" id="57060"/>
    <lineage>
        <taxon>Eukaryota</taxon>
        <taxon>Metazoa</taxon>
        <taxon>Chordata</taxon>
        <taxon>Craniata</taxon>
        <taxon>Vertebrata</taxon>
        <taxon>Euteleostomi</taxon>
        <taxon>Amphibia</taxon>
        <taxon>Batrachia</taxon>
        <taxon>Anura</taxon>
        <taxon>Neobatrachia</taxon>
        <taxon>Hyloidea</taxon>
        <taxon>Eleutherodactylidae</taxon>
        <taxon>Eleutherodactylinae</taxon>
        <taxon>Eleutherodactylus</taxon>
        <taxon>Eleutherodactylus</taxon>
    </lineage>
</organism>
<dbReference type="OrthoDB" id="6117944at2759"/>
<protein>
    <recommendedName>
        <fullName evidence="13">Olfactory receptor</fullName>
    </recommendedName>
</protein>
<dbReference type="PROSITE" id="PS50262">
    <property type="entry name" value="G_PROTEIN_RECEP_F1_2"/>
    <property type="match status" value="1"/>
</dbReference>
<dbReference type="GO" id="GO:0005886">
    <property type="term" value="C:plasma membrane"/>
    <property type="evidence" value="ECO:0007669"/>
    <property type="project" value="UniProtKB-SubCell"/>
</dbReference>
<comment type="caution">
    <text evidence="15">The sequence shown here is derived from an EMBL/GenBank/DDBJ whole genome shotgun (WGS) entry which is preliminary data.</text>
</comment>
<dbReference type="InterPro" id="IPR000276">
    <property type="entry name" value="GPCR_Rhodpsn"/>
</dbReference>
<sequence>MEDQACETLATEVILLGFSRNFKINLALFFFFLAIYIVTISGNGFMVFAIIFSTHLHTPMYFFLCNLAIIDFFYSSSTLPKLLVDLLSMNGRTSLTACGVQVFVGLFLGSTESLLLVLMAYDRYAAICRPLYYPVLMRWSICYRLIVLVWISSFMTTVVPSLLMPMRVCNPNQINHIACEVIVVIKLSCDSTHQSEVVTFSLSFFSLLFPFVFILLSYTFIISSVLKIRSSGRSKAFSTCSSHLTVVVLFYGTAMVMYFGPASRYTSNQTKYISVFYGIMIPMLNPLIYSLKNKEVTKIFLTVNK</sequence>
<dbReference type="PANTHER" id="PTHR26453">
    <property type="entry name" value="OLFACTORY RECEPTOR"/>
    <property type="match status" value="1"/>
</dbReference>
<reference evidence="15" key="1">
    <citation type="thesis" date="2020" institute="ProQuest LLC" country="789 East Eisenhower Parkway, Ann Arbor, MI, USA">
        <title>Comparative Genomics and Chromosome Evolution.</title>
        <authorList>
            <person name="Mudd A.B."/>
        </authorList>
    </citation>
    <scope>NUCLEOTIDE SEQUENCE</scope>
    <source>
        <strain evidence="15">HN-11 Male</strain>
        <tissue evidence="15">Kidney and liver</tissue>
    </source>
</reference>
<feature type="transmembrane region" description="Helical" evidence="13">
    <location>
        <begin position="99"/>
        <end position="121"/>
    </location>
</feature>
<feature type="transmembrane region" description="Helical" evidence="13">
    <location>
        <begin position="272"/>
        <end position="291"/>
    </location>
</feature>
<dbReference type="Gene3D" id="1.20.1070.10">
    <property type="entry name" value="Rhodopsin 7-helix transmembrane proteins"/>
    <property type="match status" value="1"/>
</dbReference>
<dbReference type="PROSITE" id="PS00237">
    <property type="entry name" value="G_PROTEIN_RECEP_F1_1"/>
    <property type="match status" value="1"/>
</dbReference>
<evidence type="ECO:0000256" key="13">
    <source>
        <dbReference type="RuleBase" id="RU363047"/>
    </source>
</evidence>
<evidence type="ECO:0000256" key="8">
    <source>
        <dbReference type="ARBA" id="ARBA00023040"/>
    </source>
</evidence>
<name>A0A8J6E7S3_ELECQ</name>
<dbReference type="InterPro" id="IPR017452">
    <property type="entry name" value="GPCR_Rhodpsn_7TM"/>
</dbReference>
<evidence type="ECO:0000256" key="10">
    <source>
        <dbReference type="ARBA" id="ARBA00023170"/>
    </source>
</evidence>
<accession>A0A8J6E7S3</accession>
<dbReference type="SUPFAM" id="SSF81321">
    <property type="entry name" value="Family A G protein-coupled receptor-like"/>
    <property type="match status" value="1"/>
</dbReference>
<dbReference type="GO" id="GO:0004930">
    <property type="term" value="F:G protein-coupled receptor activity"/>
    <property type="evidence" value="ECO:0007669"/>
    <property type="project" value="UniProtKB-KW"/>
</dbReference>
<feature type="transmembrane region" description="Helical" evidence="13">
    <location>
        <begin position="141"/>
        <end position="163"/>
    </location>
</feature>
<evidence type="ECO:0000259" key="14">
    <source>
        <dbReference type="PROSITE" id="PS50262"/>
    </source>
</evidence>
<evidence type="ECO:0000256" key="4">
    <source>
        <dbReference type="ARBA" id="ARBA00022606"/>
    </source>
</evidence>
<feature type="transmembrane region" description="Helical" evidence="13">
    <location>
        <begin position="59"/>
        <end position="79"/>
    </location>
</feature>
<keyword evidence="5 12" id="KW-0812">Transmembrane</keyword>
<dbReference type="PRINTS" id="PR00237">
    <property type="entry name" value="GPCRRHODOPSN"/>
</dbReference>
<evidence type="ECO:0000256" key="9">
    <source>
        <dbReference type="ARBA" id="ARBA00023136"/>
    </source>
</evidence>
<dbReference type="InterPro" id="IPR000725">
    <property type="entry name" value="Olfact_rcpt"/>
</dbReference>
<evidence type="ECO:0000256" key="1">
    <source>
        <dbReference type="ARBA" id="ARBA00004651"/>
    </source>
</evidence>
<evidence type="ECO:0000256" key="5">
    <source>
        <dbReference type="ARBA" id="ARBA00022692"/>
    </source>
</evidence>
<comment type="similarity">
    <text evidence="2 12">Belongs to the G-protein coupled receptor 1 family.</text>
</comment>
<keyword evidence="11 12" id="KW-0807">Transducer</keyword>
<proteinExistence type="inferred from homology"/>
<dbReference type="PRINTS" id="PR00245">
    <property type="entry name" value="OLFACTORYR"/>
</dbReference>
<evidence type="ECO:0000256" key="6">
    <source>
        <dbReference type="ARBA" id="ARBA00022725"/>
    </source>
</evidence>
<keyword evidence="8 12" id="KW-0297">G-protein coupled receptor</keyword>
<dbReference type="Proteomes" id="UP000770717">
    <property type="component" value="Unassembled WGS sequence"/>
</dbReference>
<evidence type="ECO:0000256" key="7">
    <source>
        <dbReference type="ARBA" id="ARBA00022989"/>
    </source>
</evidence>
<evidence type="ECO:0000313" key="15">
    <source>
        <dbReference type="EMBL" id="KAG9466270.1"/>
    </source>
</evidence>
<gene>
    <name evidence="15" type="ORF">GDO78_016893</name>
</gene>
<evidence type="ECO:0000313" key="16">
    <source>
        <dbReference type="Proteomes" id="UP000770717"/>
    </source>
</evidence>
<keyword evidence="4 13" id="KW-0716">Sensory transduction</keyword>
<dbReference type="GO" id="GO:0004984">
    <property type="term" value="F:olfactory receptor activity"/>
    <property type="evidence" value="ECO:0007669"/>
    <property type="project" value="InterPro"/>
</dbReference>
<keyword evidence="3 13" id="KW-1003">Cell membrane</keyword>
<evidence type="ECO:0000256" key="12">
    <source>
        <dbReference type="RuleBase" id="RU000688"/>
    </source>
</evidence>
<feature type="transmembrane region" description="Helical" evidence="13">
    <location>
        <begin position="240"/>
        <end position="260"/>
    </location>
</feature>
<evidence type="ECO:0000256" key="11">
    <source>
        <dbReference type="ARBA" id="ARBA00023224"/>
    </source>
</evidence>
<evidence type="ECO:0000256" key="3">
    <source>
        <dbReference type="ARBA" id="ARBA00022475"/>
    </source>
</evidence>
<feature type="domain" description="G-protein coupled receptors family 1 profile" evidence="14">
    <location>
        <begin position="42"/>
        <end position="289"/>
    </location>
</feature>
<keyword evidence="6 13" id="KW-0552">Olfaction</keyword>
<keyword evidence="9 13" id="KW-0472">Membrane</keyword>
<feature type="transmembrane region" description="Helical" evidence="13">
    <location>
        <begin position="204"/>
        <end position="228"/>
    </location>
</feature>
<dbReference type="EMBL" id="WNTK01002180">
    <property type="protein sequence ID" value="KAG9466270.1"/>
    <property type="molecule type" value="Genomic_DNA"/>
</dbReference>
<dbReference type="FunFam" id="1.20.1070.10:FF:000008">
    <property type="entry name" value="Olfactory receptor"/>
    <property type="match status" value="1"/>
</dbReference>
<dbReference type="Pfam" id="PF13853">
    <property type="entry name" value="7tm_4"/>
    <property type="match status" value="1"/>
</dbReference>
<evidence type="ECO:0000256" key="2">
    <source>
        <dbReference type="ARBA" id="ARBA00010663"/>
    </source>
</evidence>
<feature type="transmembrane region" description="Helical" evidence="13">
    <location>
        <begin position="26"/>
        <end position="52"/>
    </location>
</feature>
<keyword evidence="10 12" id="KW-0675">Receptor</keyword>
<comment type="subcellular location">
    <subcellularLocation>
        <location evidence="1 13">Cell membrane</location>
        <topology evidence="1 13">Multi-pass membrane protein</topology>
    </subcellularLocation>
</comment>
<dbReference type="AlphaFoldDB" id="A0A8J6E7S3"/>